<dbReference type="PANTHER" id="PTHR47248:SF7">
    <property type="entry name" value="BPTI_KUNITZ INHIBITOR DOMAIN-CONTAINING PROTEIN"/>
    <property type="match status" value="1"/>
</dbReference>
<dbReference type="Pfam" id="PF00086">
    <property type="entry name" value="Thyroglobulin_1"/>
    <property type="match status" value="2"/>
</dbReference>
<protein>
    <submittedName>
        <fullName evidence="6">BPTI/Kunitz inhibitor domain-containing protein</fullName>
    </submittedName>
</protein>
<dbReference type="WBParaSite" id="ACRNAN_scaffold1147.g24525.t1">
    <property type="protein sequence ID" value="ACRNAN_scaffold1147.g24525.t1"/>
    <property type="gene ID" value="ACRNAN_scaffold1147.g24525"/>
</dbReference>
<dbReference type="SUPFAM" id="SSF57362">
    <property type="entry name" value="BPTI-like"/>
    <property type="match status" value="1"/>
</dbReference>
<feature type="domain" description="BPTI/Kunitz inhibitor" evidence="3">
    <location>
        <begin position="147"/>
        <end position="200"/>
    </location>
</feature>
<evidence type="ECO:0000313" key="6">
    <source>
        <dbReference type="WBParaSite" id="ACRNAN_scaffold1147.g24525.t1"/>
    </source>
</evidence>
<dbReference type="SUPFAM" id="SSF57610">
    <property type="entry name" value="Thyroglobulin type-1 domain"/>
    <property type="match status" value="2"/>
</dbReference>
<feature type="domain" description="Thyroglobulin type-1" evidence="4">
    <location>
        <begin position="44"/>
        <end position="107"/>
    </location>
</feature>
<dbReference type="SMART" id="SM00211">
    <property type="entry name" value="TY"/>
    <property type="match status" value="2"/>
</dbReference>
<dbReference type="SMART" id="SM00131">
    <property type="entry name" value="KU"/>
    <property type="match status" value="1"/>
</dbReference>
<name>A0A914CK34_9BILA</name>
<dbReference type="Gene3D" id="4.10.800.10">
    <property type="entry name" value="Thyroglobulin type-1"/>
    <property type="match status" value="2"/>
</dbReference>
<sequence length="314" mass="34005">MRCTSNGYFELTQCFDSYCVCVDPKTGLEAGSTRTQTNKIAPKCGTCHLKQSSQVARDLDSNLPQCDSITGDYQAKQCTNDNTCWCVDTKTGVRTRDPIKKNSELNCGNDPNLSFSIDSPSAKDSPSFSSVTGDFEREDYPVGDPVCKLPKAKGTRCSGNSSKVQWYFDTEVFDCLAFRHEGCGGNGNRFDSISNCWSKCKLADMGGCAGSRKAARNSKGETIICSQPGGMKQQSCPAGYKCQNQAFFGICCHAATEDLYLKNYRPTCSNNGHTSQITSGGITMNILGKSCDDNFCPTGTTCHKLEVLAHCCSA</sequence>
<dbReference type="PROSITE" id="PS00280">
    <property type="entry name" value="BPTI_KUNITZ_1"/>
    <property type="match status" value="1"/>
</dbReference>
<dbReference type="PROSITE" id="PS50279">
    <property type="entry name" value="BPTI_KUNITZ_2"/>
    <property type="match status" value="1"/>
</dbReference>
<reference evidence="6" key="1">
    <citation type="submission" date="2022-11" db="UniProtKB">
        <authorList>
            <consortium name="WormBaseParasite"/>
        </authorList>
    </citation>
    <scope>IDENTIFICATION</scope>
</reference>
<dbReference type="Gene3D" id="4.10.410.10">
    <property type="entry name" value="Pancreatic trypsin inhibitor Kunitz domain"/>
    <property type="match status" value="1"/>
</dbReference>
<feature type="disulfide bond" evidence="2">
    <location>
        <begin position="47"/>
        <end position="66"/>
    </location>
</feature>
<dbReference type="InterPro" id="IPR052861">
    <property type="entry name" value="BPTI/Kunitz_domain"/>
</dbReference>
<proteinExistence type="predicted"/>
<dbReference type="PANTHER" id="PTHR47248">
    <property type="entry name" value="PROTEIN CBG06772"/>
    <property type="match status" value="1"/>
</dbReference>
<evidence type="ECO:0000256" key="2">
    <source>
        <dbReference type="PROSITE-ProRule" id="PRU00500"/>
    </source>
</evidence>
<keyword evidence="5" id="KW-1185">Reference proteome</keyword>
<dbReference type="InterPro" id="IPR000716">
    <property type="entry name" value="Thyroglobulin_1"/>
</dbReference>
<organism evidence="5 6">
    <name type="scientific">Acrobeloides nanus</name>
    <dbReference type="NCBI Taxonomy" id="290746"/>
    <lineage>
        <taxon>Eukaryota</taxon>
        <taxon>Metazoa</taxon>
        <taxon>Ecdysozoa</taxon>
        <taxon>Nematoda</taxon>
        <taxon>Chromadorea</taxon>
        <taxon>Rhabditida</taxon>
        <taxon>Tylenchina</taxon>
        <taxon>Cephalobomorpha</taxon>
        <taxon>Cephaloboidea</taxon>
        <taxon>Cephalobidae</taxon>
        <taxon>Acrobeloides</taxon>
    </lineage>
</organism>
<dbReference type="AlphaFoldDB" id="A0A914CK34"/>
<evidence type="ECO:0000256" key="1">
    <source>
        <dbReference type="ARBA" id="ARBA00023157"/>
    </source>
</evidence>
<evidence type="ECO:0000259" key="4">
    <source>
        <dbReference type="PROSITE" id="PS51162"/>
    </source>
</evidence>
<dbReference type="InterPro" id="IPR006150">
    <property type="entry name" value="Cys_repeat_1"/>
</dbReference>
<dbReference type="InterPro" id="IPR036857">
    <property type="entry name" value="Thyroglobulin_1_sf"/>
</dbReference>
<dbReference type="Proteomes" id="UP000887540">
    <property type="component" value="Unplaced"/>
</dbReference>
<dbReference type="InterPro" id="IPR036880">
    <property type="entry name" value="Kunitz_BPTI_sf"/>
</dbReference>
<dbReference type="GO" id="GO:0004867">
    <property type="term" value="F:serine-type endopeptidase inhibitor activity"/>
    <property type="evidence" value="ECO:0007669"/>
    <property type="project" value="InterPro"/>
</dbReference>
<accession>A0A914CK34</accession>
<evidence type="ECO:0000259" key="3">
    <source>
        <dbReference type="PROSITE" id="PS50279"/>
    </source>
</evidence>
<dbReference type="SMART" id="SM00289">
    <property type="entry name" value="WR1"/>
    <property type="match status" value="2"/>
</dbReference>
<comment type="caution">
    <text evidence="2">Lacks conserved residue(s) required for the propagation of feature annotation.</text>
</comment>
<keyword evidence="1 2" id="KW-1015">Disulfide bond</keyword>
<dbReference type="InterPro" id="IPR020901">
    <property type="entry name" value="Prtase_inh_Kunz-CS"/>
</dbReference>
<dbReference type="PROSITE" id="PS51162">
    <property type="entry name" value="THYROGLOBULIN_1_2"/>
    <property type="match status" value="1"/>
</dbReference>
<dbReference type="InterPro" id="IPR002223">
    <property type="entry name" value="Kunitz_BPTI"/>
</dbReference>
<evidence type="ECO:0000313" key="5">
    <source>
        <dbReference type="Proteomes" id="UP000887540"/>
    </source>
</evidence>
<dbReference type="Pfam" id="PF00014">
    <property type="entry name" value="Kunitz_BPTI"/>
    <property type="match status" value="1"/>
</dbReference>